<feature type="chain" id="PRO_5046979963" evidence="1">
    <location>
        <begin position="20"/>
        <end position="73"/>
    </location>
</feature>
<dbReference type="EMBL" id="JAOVZW010000018">
    <property type="protein sequence ID" value="MCX8525258.1"/>
    <property type="molecule type" value="Genomic_DNA"/>
</dbReference>
<dbReference type="RefSeq" id="WP_267266520.1">
    <property type="nucleotide sequence ID" value="NZ_JAOVZW010000018.1"/>
</dbReference>
<keyword evidence="1" id="KW-0732">Signal</keyword>
<dbReference type="Proteomes" id="UP001073122">
    <property type="component" value="Unassembled WGS sequence"/>
</dbReference>
<proteinExistence type="predicted"/>
<evidence type="ECO:0000256" key="1">
    <source>
        <dbReference type="SAM" id="SignalP"/>
    </source>
</evidence>
<feature type="signal peptide" evidence="1">
    <location>
        <begin position="1"/>
        <end position="19"/>
    </location>
</feature>
<keyword evidence="3" id="KW-1185">Reference proteome</keyword>
<protein>
    <submittedName>
        <fullName evidence="2">Uncharacterized protein</fullName>
    </submittedName>
</protein>
<organism evidence="2 3">
    <name type="scientific">Chryseobacterium formosus</name>
    <dbReference type="NCBI Taxonomy" id="1537363"/>
    <lineage>
        <taxon>Bacteria</taxon>
        <taxon>Pseudomonadati</taxon>
        <taxon>Bacteroidota</taxon>
        <taxon>Flavobacteriia</taxon>
        <taxon>Flavobacteriales</taxon>
        <taxon>Weeksellaceae</taxon>
        <taxon>Chryseobacterium group</taxon>
        <taxon>Chryseobacterium</taxon>
    </lineage>
</organism>
<name>A0ABT3XUB4_9FLAO</name>
<sequence>MNTKFYLFFIFFSFQMAFAQTTPAEHEISDKLRKIAKNPDLDLEPKKKVALLLELKAQSEKLDYKLGILISGD</sequence>
<comment type="caution">
    <text evidence="2">The sequence shown here is derived from an EMBL/GenBank/DDBJ whole genome shotgun (WGS) entry which is preliminary data.</text>
</comment>
<evidence type="ECO:0000313" key="3">
    <source>
        <dbReference type="Proteomes" id="UP001073122"/>
    </source>
</evidence>
<accession>A0ABT3XUB4</accession>
<gene>
    <name evidence="2" type="ORF">OF897_15160</name>
</gene>
<reference evidence="2" key="1">
    <citation type="submission" date="2022-10" db="EMBL/GenBank/DDBJ databases">
        <title>Chryseobacterium sp. nov., a novel bacterial species.</title>
        <authorList>
            <person name="Cao Y."/>
        </authorList>
    </citation>
    <scope>NUCLEOTIDE SEQUENCE</scope>
    <source>
        <strain evidence="2">CCTCC AB2015118</strain>
    </source>
</reference>
<evidence type="ECO:0000313" key="2">
    <source>
        <dbReference type="EMBL" id="MCX8525258.1"/>
    </source>
</evidence>